<accession>A0A4R5VRE4</accession>
<feature type="domain" description="BON" evidence="3">
    <location>
        <begin position="61"/>
        <end position="128"/>
    </location>
</feature>
<dbReference type="RefSeq" id="WP_133330796.1">
    <property type="nucleotide sequence ID" value="NZ_SMYL01000013.1"/>
</dbReference>
<evidence type="ECO:0000313" key="4">
    <source>
        <dbReference type="EMBL" id="TDK61309.1"/>
    </source>
</evidence>
<evidence type="ECO:0000256" key="1">
    <source>
        <dbReference type="ARBA" id="ARBA00022729"/>
    </source>
</evidence>
<feature type="domain" description="BON" evidence="3">
    <location>
        <begin position="138"/>
        <end position="208"/>
    </location>
</feature>
<dbReference type="OrthoDB" id="5294487at2"/>
<dbReference type="Gene3D" id="3.40.1520.20">
    <property type="match status" value="1"/>
</dbReference>
<dbReference type="Proteomes" id="UP000294829">
    <property type="component" value="Unassembled WGS sequence"/>
</dbReference>
<organism evidence="4 5">
    <name type="scientific">Sapientia aquatica</name>
    <dbReference type="NCBI Taxonomy" id="1549640"/>
    <lineage>
        <taxon>Bacteria</taxon>
        <taxon>Pseudomonadati</taxon>
        <taxon>Pseudomonadota</taxon>
        <taxon>Betaproteobacteria</taxon>
        <taxon>Burkholderiales</taxon>
        <taxon>Oxalobacteraceae</taxon>
        <taxon>Sapientia</taxon>
    </lineage>
</organism>
<evidence type="ECO:0000313" key="5">
    <source>
        <dbReference type="Proteomes" id="UP000294829"/>
    </source>
</evidence>
<keyword evidence="1" id="KW-0732">Signal</keyword>
<gene>
    <name evidence="4" type="ORF">E2I14_17160</name>
</gene>
<proteinExistence type="predicted"/>
<dbReference type="AlphaFoldDB" id="A0A4R5VRE4"/>
<dbReference type="InterPro" id="IPR007055">
    <property type="entry name" value="BON_dom"/>
</dbReference>
<dbReference type="InterPro" id="IPR051686">
    <property type="entry name" value="Lipoprotein_DolP"/>
</dbReference>
<keyword evidence="2" id="KW-0812">Transmembrane</keyword>
<keyword evidence="2" id="KW-1133">Transmembrane helix</keyword>
<dbReference type="SMART" id="SM00749">
    <property type="entry name" value="BON"/>
    <property type="match status" value="1"/>
</dbReference>
<dbReference type="PANTHER" id="PTHR34606:SF4">
    <property type="entry name" value="OUTER MEMBRANE LIPOPROTEIN DOLP"/>
    <property type="match status" value="1"/>
</dbReference>
<evidence type="ECO:0000259" key="3">
    <source>
        <dbReference type="PROSITE" id="PS50914"/>
    </source>
</evidence>
<name>A0A4R5VRE4_9BURK</name>
<dbReference type="PROSITE" id="PS50914">
    <property type="entry name" value="BON"/>
    <property type="match status" value="2"/>
</dbReference>
<dbReference type="EMBL" id="SMYL01000013">
    <property type="protein sequence ID" value="TDK61309.1"/>
    <property type="molecule type" value="Genomic_DNA"/>
</dbReference>
<keyword evidence="2" id="KW-0472">Membrane</keyword>
<dbReference type="PANTHER" id="PTHR34606">
    <property type="entry name" value="BON DOMAIN-CONTAINING PROTEIN"/>
    <property type="match status" value="1"/>
</dbReference>
<dbReference type="Pfam" id="PF04972">
    <property type="entry name" value="BON"/>
    <property type="match status" value="2"/>
</dbReference>
<sequence>MNKSPRHWDQLLQSAKRPLLAATLGVTLLSSLSGCAVLFVGGAVGGAMSASDRRTFGAQTEDTSIEFKGGSRISTVFGDAVHVNVNSYNRKVLLTGEVKDEATKAKVGAEIAALENVSSVVNEIQVSMFLSSFGSRSSDTLLASKVRAKLVGTKDIYSSSFKIVTEAGVVYLMGRVSVREGDTAAASIQEVSGVQKIVKVYEYIDEAEVKKFTAKPAEAPPPAN</sequence>
<dbReference type="PROSITE" id="PS51257">
    <property type="entry name" value="PROKAR_LIPOPROTEIN"/>
    <property type="match status" value="1"/>
</dbReference>
<dbReference type="InterPro" id="IPR014004">
    <property type="entry name" value="Transpt-assoc_nodulatn_dom_bac"/>
</dbReference>
<keyword evidence="5" id="KW-1185">Reference proteome</keyword>
<evidence type="ECO:0000256" key="2">
    <source>
        <dbReference type="SAM" id="Phobius"/>
    </source>
</evidence>
<comment type="caution">
    <text evidence="4">The sequence shown here is derived from an EMBL/GenBank/DDBJ whole genome shotgun (WGS) entry which is preliminary data.</text>
</comment>
<reference evidence="4 5" key="1">
    <citation type="submission" date="2019-03" db="EMBL/GenBank/DDBJ databases">
        <title>Sapientia aquatica gen. nov., sp. nov., isolated from a crater lake.</title>
        <authorList>
            <person name="Felfoldi T."/>
            <person name="Szabo A."/>
            <person name="Toth E."/>
            <person name="Schumann P."/>
            <person name="Keki Z."/>
            <person name="Marialigeti K."/>
            <person name="Mathe I."/>
        </authorList>
    </citation>
    <scope>NUCLEOTIDE SEQUENCE [LARGE SCALE GENOMIC DNA]</scope>
    <source>
        <strain evidence="4 5">SA-152</strain>
    </source>
</reference>
<feature type="transmembrane region" description="Helical" evidence="2">
    <location>
        <begin position="20"/>
        <end position="44"/>
    </location>
</feature>
<protein>
    <submittedName>
        <fullName evidence="4">BON domain-containing protein</fullName>
    </submittedName>
</protein>